<feature type="region of interest" description="Disordered" evidence="1">
    <location>
        <begin position="162"/>
        <end position="274"/>
    </location>
</feature>
<feature type="domain" description="Cryptic loci regulator 2 N-terminal" evidence="3">
    <location>
        <begin position="88"/>
        <end position="142"/>
    </location>
</feature>
<dbReference type="GO" id="GO:0033553">
    <property type="term" value="C:rDNA heterochromatin"/>
    <property type="evidence" value="ECO:0007669"/>
    <property type="project" value="TreeGrafter"/>
</dbReference>
<accession>A0A179G136</accession>
<dbReference type="Proteomes" id="UP000078397">
    <property type="component" value="Unassembled WGS sequence"/>
</dbReference>
<dbReference type="Pfam" id="PF10383">
    <property type="entry name" value="Clr2"/>
    <property type="match status" value="1"/>
</dbReference>
<evidence type="ECO:0000259" key="3">
    <source>
        <dbReference type="Pfam" id="PF16761"/>
    </source>
</evidence>
<gene>
    <name evidence="4" type="ORF">VFPPC_13515</name>
</gene>
<dbReference type="InterPro" id="IPR031915">
    <property type="entry name" value="Clr2_N"/>
</dbReference>
<dbReference type="GO" id="GO:0030466">
    <property type="term" value="P:silent mating-type cassette heterochromatin formation"/>
    <property type="evidence" value="ECO:0007669"/>
    <property type="project" value="TreeGrafter"/>
</dbReference>
<dbReference type="GO" id="GO:0070824">
    <property type="term" value="C:SHREC complex"/>
    <property type="evidence" value="ECO:0007669"/>
    <property type="project" value="InterPro"/>
</dbReference>
<proteinExistence type="predicted"/>
<dbReference type="InterPro" id="IPR038986">
    <property type="entry name" value="Clr2"/>
</dbReference>
<dbReference type="STRING" id="1380566.A0A179G136"/>
<dbReference type="KEGG" id="pchm:VFPPC_13515"/>
<evidence type="ECO:0000313" key="4">
    <source>
        <dbReference type="EMBL" id="OAQ71407.1"/>
    </source>
</evidence>
<feature type="domain" description="Cryptic loci regulator 2 C-terminal" evidence="2">
    <location>
        <begin position="413"/>
        <end position="528"/>
    </location>
</feature>
<dbReference type="OrthoDB" id="2421327at2759"/>
<feature type="compositionally biased region" description="Low complexity" evidence="1">
    <location>
        <begin position="205"/>
        <end position="218"/>
    </location>
</feature>
<evidence type="ECO:0000313" key="5">
    <source>
        <dbReference type="Proteomes" id="UP000078397"/>
    </source>
</evidence>
<keyword evidence="5" id="KW-1185">Reference proteome</keyword>
<dbReference type="EMBL" id="LSBJ02000002">
    <property type="protein sequence ID" value="OAQ71407.1"/>
    <property type="molecule type" value="Genomic_DNA"/>
</dbReference>
<dbReference type="PANTHER" id="PTHR38046:SF1">
    <property type="entry name" value="CRYPTIC LOCI REGULATOR 2"/>
    <property type="match status" value="1"/>
</dbReference>
<dbReference type="AlphaFoldDB" id="A0A179G136"/>
<reference evidence="4 5" key="1">
    <citation type="journal article" date="2016" name="PLoS Pathog.">
        <title>Biosynthesis of antibiotic leucinostatins in bio-control fungus Purpureocillium lilacinum and their inhibition on phytophthora revealed by genome mining.</title>
        <authorList>
            <person name="Wang G."/>
            <person name="Liu Z."/>
            <person name="Lin R."/>
            <person name="Li E."/>
            <person name="Mao Z."/>
            <person name="Ling J."/>
            <person name="Yang Y."/>
            <person name="Yin W.B."/>
            <person name="Xie B."/>
        </authorList>
    </citation>
    <scope>NUCLEOTIDE SEQUENCE [LARGE SCALE GENOMIC DNA]</scope>
    <source>
        <strain evidence="4">170</strain>
    </source>
</reference>
<dbReference type="GeneID" id="28855284"/>
<comment type="caution">
    <text evidence="4">The sequence shown here is derived from an EMBL/GenBank/DDBJ whole genome shotgun (WGS) entry which is preliminary data.</text>
</comment>
<name>A0A179G136_METCM</name>
<dbReference type="PANTHER" id="PTHR38046">
    <property type="entry name" value="CRYPTIC LOCI REGULATOR 2"/>
    <property type="match status" value="1"/>
</dbReference>
<dbReference type="Pfam" id="PF16761">
    <property type="entry name" value="Clr2_transil"/>
    <property type="match status" value="1"/>
</dbReference>
<feature type="compositionally biased region" description="Pro residues" evidence="1">
    <location>
        <begin position="259"/>
        <end position="273"/>
    </location>
</feature>
<feature type="compositionally biased region" description="Low complexity" evidence="1">
    <location>
        <begin position="26"/>
        <end position="44"/>
    </location>
</feature>
<protein>
    <submittedName>
        <fullName evidence="4">Transcription-silencing protein Clr2</fullName>
    </submittedName>
</protein>
<evidence type="ECO:0000259" key="2">
    <source>
        <dbReference type="Pfam" id="PF10383"/>
    </source>
</evidence>
<organism evidence="4 5">
    <name type="scientific">Pochonia chlamydosporia 170</name>
    <dbReference type="NCBI Taxonomy" id="1380566"/>
    <lineage>
        <taxon>Eukaryota</taxon>
        <taxon>Fungi</taxon>
        <taxon>Dikarya</taxon>
        <taxon>Ascomycota</taxon>
        <taxon>Pezizomycotina</taxon>
        <taxon>Sordariomycetes</taxon>
        <taxon>Hypocreomycetidae</taxon>
        <taxon>Hypocreales</taxon>
        <taxon>Clavicipitaceae</taxon>
        <taxon>Pochonia</taxon>
    </lineage>
</organism>
<sequence>MADTKDFDVVRIARSDGADTGPGYWPATTTAPKKTGKDAAAATPRAKPQMTRLAEDDPRFIEWRIKLGILLKQELSPNPEEGNPWYVQFPRGYWLYEKSKHLWVSGYPIKTKLYKSPQEFGVHLIWLLSASKDYKDCCCAHCNLPNPAKLASSVEELIITPSETPVPAPAPGSGVKSSSNTPTPVPVPAMPHRVTPVPLPPIPGQPRQTPPSTSATPAAKPPTPKSTQSKPVKTTTPARSTSNTPQPTPQQPQQQQLPPVNPPPQQQSQPPQPVRWSLQGSLLFRAGELTWYQNGNTWRLGIIASPSPNPSSPTHTMLPLGHALVPQQAVTKSQADLRPFHAFSVPPVALPDLKDKQFDQIPWDALFHASANDPPKRELLALDASKLAASRIDASFSLWCPLSEDPNAEPRPYYGCFFGAERIEIGDCLRIKPVPSEPSIGDTSVMGLRYIYTRNDYPGTVFFRGNAYQLANPDTPPTSIISEDQLPIALRDETTWRNQVNSAKPWRWVMVKENLTLNDQFVKGRFYPSHRLMPILNPAGFNAALAQGQVDDQVPYLNNRMDGGAGGFVGRKVNRLDSLGASVPRGSVISLEPLIKEEGMPV</sequence>
<feature type="compositionally biased region" description="Low complexity" evidence="1">
    <location>
        <begin position="225"/>
        <end position="237"/>
    </location>
</feature>
<evidence type="ECO:0000256" key="1">
    <source>
        <dbReference type="SAM" id="MobiDB-lite"/>
    </source>
</evidence>
<dbReference type="PRINTS" id="PR01217">
    <property type="entry name" value="PRICHEXTENSN"/>
</dbReference>
<dbReference type="GO" id="GO:0031934">
    <property type="term" value="C:mating-type region heterochromatin"/>
    <property type="evidence" value="ECO:0007669"/>
    <property type="project" value="TreeGrafter"/>
</dbReference>
<dbReference type="RefSeq" id="XP_018147944.1">
    <property type="nucleotide sequence ID" value="XM_018291290.1"/>
</dbReference>
<dbReference type="InterPro" id="IPR018839">
    <property type="entry name" value="Tscrpt-silencing_Clr2_C"/>
</dbReference>
<feature type="region of interest" description="Disordered" evidence="1">
    <location>
        <begin position="20"/>
        <end position="49"/>
    </location>
</feature>